<proteinExistence type="predicted"/>
<evidence type="ECO:0008006" key="3">
    <source>
        <dbReference type="Google" id="ProtNLM"/>
    </source>
</evidence>
<dbReference type="RefSeq" id="WP_055609489.1">
    <property type="nucleotide sequence ID" value="NZ_CP023697.1"/>
</dbReference>
<dbReference type="GeneID" id="95535866"/>
<evidence type="ECO:0000313" key="1">
    <source>
        <dbReference type="EMBL" id="QEV06807.1"/>
    </source>
</evidence>
<name>A0ABX6AYQ9_9ACTN</name>
<reference evidence="1 2" key="1">
    <citation type="submission" date="2017-09" db="EMBL/GenBank/DDBJ databases">
        <authorList>
            <person name="Lee N."/>
            <person name="Cho B.-K."/>
        </authorList>
    </citation>
    <scope>NUCLEOTIDE SEQUENCE [LARGE SCALE GENOMIC DNA]</scope>
    <source>
        <strain evidence="1 2">ATCC 13879</strain>
    </source>
</reference>
<evidence type="ECO:0000313" key="2">
    <source>
        <dbReference type="Proteomes" id="UP000326041"/>
    </source>
</evidence>
<sequence length="215" mass="23474">MAPLEPEDLLPGEQYVLRKKANAVIDVREAGLSRLPFDGLMGAVGMRGEEAVGGRLHLTNLRLVFRSHAVNRVRGAFSVFLPCVEEIRNTSSGVTRRVTVSTAVQEFTFVVWGVPRLIDTVDRYRAGFDDAYLPEVATRVLAEPWKVGDGLQRSGRREPLGAVLDSAHGRGDDFAAIAADLARGIDPRSARTEMTGTLQVVDLLTRAAGRRPPRS</sequence>
<keyword evidence="2" id="KW-1185">Reference proteome</keyword>
<organism evidence="1 2">
    <name type="scientific">Streptomyces prasinus</name>
    <dbReference type="NCBI Taxonomy" id="67345"/>
    <lineage>
        <taxon>Bacteria</taxon>
        <taxon>Bacillati</taxon>
        <taxon>Actinomycetota</taxon>
        <taxon>Actinomycetes</taxon>
        <taxon>Kitasatosporales</taxon>
        <taxon>Streptomycetaceae</taxon>
        <taxon>Streptomyces</taxon>
    </lineage>
</organism>
<protein>
    <recommendedName>
        <fullName evidence="3">GRAM domain-containing protein</fullName>
    </recommendedName>
</protein>
<accession>A0ABX6AYQ9</accession>
<dbReference type="EMBL" id="CP023697">
    <property type="protein sequence ID" value="QEV06807.1"/>
    <property type="molecule type" value="Genomic_DNA"/>
</dbReference>
<gene>
    <name evidence="1" type="ORF">CP972_15090</name>
</gene>
<dbReference type="Proteomes" id="UP000326041">
    <property type="component" value="Chromosome"/>
</dbReference>